<accession>A0A9D7HSE8</accession>
<dbReference type="Pfam" id="PF05638">
    <property type="entry name" value="T6SS_HCP"/>
    <property type="match status" value="1"/>
</dbReference>
<name>A0A9D7HSE8_9PROT</name>
<protein>
    <submittedName>
        <fullName evidence="1">Type VI secretion system tube protein Hcp</fullName>
    </submittedName>
</protein>
<dbReference type="EMBL" id="JADJEV010000001">
    <property type="protein sequence ID" value="MBK6971665.1"/>
    <property type="molecule type" value="Genomic_DNA"/>
</dbReference>
<dbReference type="Gene3D" id="2.30.110.20">
    <property type="entry name" value="Hcp1-like"/>
    <property type="match status" value="1"/>
</dbReference>
<organism evidence="1 2">
    <name type="scientific">Candidatus Methylophosphatis roskildensis</name>
    <dbReference type="NCBI Taxonomy" id="2899263"/>
    <lineage>
        <taxon>Bacteria</taxon>
        <taxon>Pseudomonadati</taxon>
        <taxon>Pseudomonadota</taxon>
        <taxon>Betaproteobacteria</taxon>
        <taxon>Nitrosomonadales</taxon>
        <taxon>Sterolibacteriaceae</taxon>
        <taxon>Candidatus Methylophosphatis</taxon>
    </lineage>
</organism>
<dbReference type="Proteomes" id="UP000807785">
    <property type="component" value="Unassembled WGS sequence"/>
</dbReference>
<dbReference type="PANTHER" id="PTHR36152:SF5">
    <property type="entry name" value="PROTEIN HCP1"/>
    <property type="match status" value="1"/>
</dbReference>
<dbReference type="AlphaFoldDB" id="A0A9D7HSE8"/>
<dbReference type="SUPFAM" id="SSF141452">
    <property type="entry name" value="Hcp1-like"/>
    <property type="match status" value="1"/>
</dbReference>
<reference evidence="1" key="1">
    <citation type="submission" date="2020-10" db="EMBL/GenBank/DDBJ databases">
        <title>Connecting structure to function with the recovery of over 1000 high-quality activated sludge metagenome-assembled genomes encoding full-length rRNA genes using long-read sequencing.</title>
        <authorList>
            <person name="Singleton C.M."/>
            <person name="Petriglieri F."/>
            <person name="Kristensen J.M."/>
            <person name="Kirkegaard R.H."/>
            <person name="Michaelsen T.Y."/>
            <person name="Andersen M.H."/>
            <person name="Karst S.M."/>
            <person name="Dueholm M.S."/>
            <person name="Nielsen P.H."/>
            <person name="Albertsen M."/>
        </authorList>
    </citation>
    <scope>NUCLEOTIDE SEQUENCE</scope>
    <source>
        <strain evidence="1">Bjer_18-Q3-R1-45_BAT3C.347</strain>
    </source>
</reference>
<comment type="caution">
    <text evidence="1">The sequence shown here is derived from an EMBL/GenBank/DDBJ whole genome shotgun (WGS) entry which is preliminary data.</text>
</comment>
<dbReference type="PANTHER" id="PTHR36152">
    <property type="entry name" value="CYTOPLASMIC PROTEIN-RELATED"/>
    <property type="match status" value="1"/>
</dbReference>
<dbReference type="InterPro" id="IPR053165">
    <property type="entry name" value="HSI-I_assembly_Hcp1"/>
</dbReference>
<proteinExistence type="predicted"/>
<dbReference type="InterPro" id="IPR036624">
    <property type="entry name" value="Hcp1-lik_sf"/>
</dbReference>
<evidence type="ECO:0000313" key="1">
    <source>
        <dbReference type="EMBL" id="MBK6971665.1"/>
    </source>
</evidence>
<sequence>MAVDFFLKISGIEGESADSKHKKEIDVLSWSWGANNSGSMAIGGGGGSGVVNMHDFSFTMKMSNATPKLMLACATGEHIKDVKLSCRKAGKEQQDYLVVKFSDVLVSSYQTGGSEGTEIPIESISLNFAKVEMEYKEQQADGTLGGAVTAGYDLKQKKKV</sequence>
<evidence type="ECO:0000313" key="2">
    <source>
        <dbReference type="Proteomes" id="UP000807785"/>
    </source>
</evidence>
<gene>
    <name evidence="1" type="ORF">IPH26_01465</name>
</gene>
<dbReference type="InterPro" id="IPR008514">
    <property type="entry name" value="T6SS_Hcp"/>
</dbReference>